<evidence type="ECO:0000256" key="1">
    <source>
        <dbReference type="SAM" id="SignalP"/>
    </source>
</evidence>
<evidence type="ECO:0008006" key="4">
    <source>
        <dbReference type="Google" id="ProtNLM"/>
    </source>
</evidence>
<sequence>MLRQTPFVLVLAVTTVAGMSSCASVSNRSPNKDPLCDGPLGTRAQLTTPIGAAQGPRIDEPLACTKGGSGMDRGAYIRIHGNGTRRLVMETAAGEQLCVPPPQAAPDVCPQVPADAVASEISKRLQARGINVNGMGAGVCAQPVGQDFDTWNYSVGITNWKDADAAVAIVDEVLREGGIGHHFGISVRGIDCTAVPL</sequence>
<name>A0ABY9WMQ8_9BACT</name>
<reference evidence="2 3" key="1">
    <citation type="submission" date="2019-08" db="EMBL/GenBank/DDBJ databases">
        <title>Archangium and Cystobacter genomes.</title>
        <authorList>
            <person name="Chen I.-C.K."/>
            <person name="Wielgoss S."/>
        </authorList>
    </citation>
    <scope>NUCLEOTIDE SEQUENCE [LARGE SCALE GENOMIC DNA]</scope>
    <source>
        <strain evidence="2 3">Cbm 6</strain>
    </source>
</reference>
<keyword evidence="3" id="KW-1185">Reference proteome</keyword>
<evidence type="ECO:0000313" key="2">
    <source>
        <dbReference type="EMBL" id="WNG43027.1"/>
    </source>
</evidence>
<evidence type="ECO:0000313" key="3">
    <source>
        <dbReference type="Proteomes" id="UP001611383"/>
    </source>
</evidence>
<feature type="signal peptide" evidence="1">
    <location>
        <begin position="1"/>
        <end position="23"/>
    </location>
</feature>
<gene>
    <name evidence="2" type="ORF">F0U60_02165</name>
</gene>
<dbReference type="Proteomes" id="UP001611383">
    <property type="component" value="Chromosome"/>
</dbReference>
<feature type="chain" id="PRO_5047077726" description="Lipoprotein" evidence="1">
    <location>
        <begin position="24"/>
        <end position="197"/>
    </location>
</feature>
<dbReference type="EMBL" id="CP043494">
    <property type="protein sequence ID" value="WNG43027.1"/>
    <property type="molecule type" value="Genomic_DNA"/>
</dbReference>
<organism evidence="2 3">
    <name type="scientific">Archangium minus</name>
    <dbReference type="NCBI Taxonomy" id="83450"/>
    <lineage>
        <taxon>Bacteria</taxon>
        <taxon>Pseudomonadati</taxon>
        <taxon>Myxococcota</taxon>
        <taxon>Myxococcia</taxon>
        <taxon>Myxococcales</taxon>
        <taxon>Cystobacterineae</taxon>
        <taxon>Archangiaceae</taxon>
        <taxon>Archangium</taxon>
    </lineage>
</organism>
<dbReference type="PROSITE" id="PS51257">
    <property type="entry name" value="PROKAR_LIPOPROTEIN"/>
    <property type="match status" value="1"/>
</dbReference>
<keyword evidence="1" id="KW-0732">Signal</keyword>
<dbReference type="RefSeq" id="WP_395813391.1">
    <property type="nucleotide sequence ID" value="NZ_CP043494.1"/>
</dbReference>
<protein>
    <recommendedName>
        <fullName evidence="4">Lipoprotein</fullName>
    </recommendedName>
</protein>
<accession>A0ABY9WMQ8</accession>
<proteinExistence type="predicted"/>